<proteinExistence type="predicted"/>
<dbReference type="AlphaFoldDB" id="A0A645JN46"/>
<evidence type="ECO:0000313" key="1">
    <source>
        <dbReference type="EMBL" id="MPN64806.1"/>
    </source>
</evidence>
<comment type="caution">
    <text evidence="1">The sequence shown here is derived from an EMBL/GenBank/DDBJ whole genome shotgun (WGS) entry which is preliminary data.</text>
</comment>
<name>A0A645JN46_9ZZZZ</name>
<reference evidence="1" key="1">
    <citation type="submission" date="2019-08" db="EMBL/GenBank/DDBJ databases">
        <authorList>
            <person name="Kucharzyk K."/>
            <person name="Murdoch R.W."/>
            <person name="Higgins S."/>
            <person name="Loffler F."/>
        </authorList>
    </citation>
    <scope>NUCLEOTIDE SEQUENCE</scope>
</reference>
<gene>
    <name evidence="1" type="ORF">SDC9_212583</name>
</gene>
<accession>A0A645JN46</accession>
<organism evidence="1">
    <name type="scientific">bioreactor metagenome</name>
    <dbReference type="NCBI Taxonomy" id="1076179"/>
    <lineage>
        <taxon>unclassified sequences</taxon>
        <taxon>metagenomes</taxon>
        <taxon>ecological metagenomes</taxon>
    </lineage>
</organism>
<protein>
    <submittedName>
        <fullName evidence="1">Uncharacterized protein</fullName>
    </submittedName>
</protein>
<sequence>MAALELVFVEMGNRHGDVLFLATGVGETEIDELDLVFLDHLDNVLRACHLQSLLGEYRSFRQQ</sequence>
<dbReference type="EMBL" id="VSSQ01146213">
    <property type="protein sequence ID" value="MPN64806.1"/>
    <property type="molecule type" value="Genomic_DNA"/>
</dbReference>